<dbReference type="InterPro" id="IPR021823">
    <property type="entry name" value="DUF3408"/>
</dbReference>
<feature type="region of interest" description="Disordered" evidence="1">
    <location>
        <begin position="1"/>
        <end position="61"/>
    </location>
</feature>
<dbReference type="EMBL" id="SNRY01002540">
    <property type="protein sequence ID" value="KAA6324588.1"/>
    <property type="molecule type" value="Genomic_DNA"/>
</dbReference>
<proteinExistence type="predicted"/>
<comment type="caution">
    <text evidence="2">The sequence shown here is derived from an EMBL/GenBank/DDBJ whole genome shotgun (WGS) entry which is preliminary data.</text>
</comment>
<organism evidence="2">
    <name type="scientific">termite gut metagenome</name>
    <dbReference type="NCBI Taxonomy" id="433724"/>
    <lineage>
        <taxon>unclassified sequences</taxon>
        <taxon>metagenomes</taxon>
        <taxon>organismal metagenomes</taxon>
    </lineage>
</organism>
<dbReference type="Pfam" id="PF11888">
    <property type="entry name" value="DUF3408"/>
    <property type="match status" value="1"/>
</dbReference>
<name>A0A5J4QU09_9ZZZZ</name>
<evidence type="ECO:0000313" key="2">
    <source>
        <dbReference type="EMBL" id="KAA6324588.1"/>
    </source>
</evidence>
<evidence type="ECO:0000256" key="1">
    <source>
        <dbReference type="SAM" id="MobiDB-lite"/>
    </source>
</evidence>
<sequence>MNKDDTAKKLQSMVTLGIPDTRLSGQGNMHQPVQDVPPEDESKKEEPAFTVRPRKRKDQPEDYRETYFKRIDFSDRQPLYITRATHEKLMLIVSVVGGRKATISSYVEKFHPAMKIHAATNNNAPVCSLFIFITLFIC</sequence>
<protein>
    <submittedName>
        <fullName evidence="2">Uncharacterized protein</fullName>
    </submittedName>
</protein>
<accession>A0A5J4QU09</accession>
<gene>
    <name evidence="2" type="ORF">EZS27_026095</name>
</gene>
<reference evidence="2" key="1">
    <citation type="submission" date="2019-03" db="EMBL/GenBank/DDBJ databases">
        <title>Single cell metagenomics reveals metabolic interactions within the superorganism composed of flagellate Streblomastix strix and complex community of Bacteroidetes bacteria on its surface.</title>
        <authorList>
            <person name="Treitli S.C."/>
            <person name="Kolisko M."/>
            <person name="Husnik F."/>
            <person name="Keeling P."/>
            <person name="Hampl V."/>
        </authorList>
    </citation>
    <scope>NUCLEOTIDE SEQUENCE</scope>
    <source>
        <strain evidence="2">STM</strain>
    </source>
</reference>
<dbReference type="AlphaFoldDB" id="A0A5J4QU09"/>